<evidence type="ECO:0000256" key="1">
    <source>
        <dbReference type="SAM" id="MobiDB-lite"/>
    </source>
</evidence>
<keyword evidence="3" id="KW-1185">Reference proteome</keyword>
<dbReference type="EMBL" id="FXZK01000001">
    <property type="protein sequence ID" value="SMY05940.1"/>
    <property type="molecule type" value="Genomic_DNA"/>
</dbReference>
<sequence length="85" mass="9312">MHPPFFVVDHKVGPHVPLPHHERPVIRRSAPEVLRLSLPAPGSAEVGFAPAPMAAAPSEVAPKEPRGGASGWFSRFWRRPQRSHA</sequence>
<dbReference type="AlphaFoldDB" id="A0A238LAL3"/>
<evidence type="ECO:0000313" key="3">
    <source>
        <dbReference type="Proteomes" id="UP000201613"/>
    </source>
</evidence>
<organism evidence="2 3">
    <name type="scientific">Flavimaricola marinus</name>
    <dbReference type="NCBI Taxonomy" id="1819565"/>
    <lineage>
        <taxon>Bacteria</taxon>
        <taxon>Pseudomonadati</taxon>
        <taxon>Pseudomonadota</taxon>
        <taxon>Alphaproteobacteria</taxon>
        <taxon>Rhodobacterales</taxon>
        <taxon>Paracoccaceae</taxon>
        <taxon>Flavimaricola</taxon>
    </lineage>
</organism>
<accession>A0A238LAL3</accession>
<dbReference type="Proteomes" id="UP000201613">
    <property type="component" value="Unassembled WGS sequence"/>
</dbReference>
<feature type="compositionally biased region" description="Basic residues" evidence="1">
    <location>
        <begin position="76"/>
        <end position="85"/>
    </location>
</feature>
<name>A0A238LAL3_9RHOB</name>
<proteinExistence type="predicted"/>
<protein>
    <submittedName>
        <fullName evidence="2">Uncharacterized protein</fullName>
    </submittedName>
</protein>
<dbReference type="OrthoDB" id="7874146at2"/>
<feature type="region of interest" description="Disordered" evidence="1">
    <location>
        <begin position="57"/>
        <end position="85"/>
    </location>
</feature>
<evidence type="ECO:0000313" key="2">
    <source>
        <dbReference type="EMBL" id="SMY05940.1"/>
    </source>
</evidence>
<dbReference type="RefSeq" id="WP_133064953.1">
    <property type="nucleotide sequence ID" value="NZ_FXZK01000001.1"/>
</dbReference>
<reference evidence="2 3" key="1">
    <citation type="submission" date="2017-05" db="EMBL/GenBank/DDBJ databases">
        <authorList>
            <person name="Song R."/>
            <person name="Chenine A.L."/>
            <person name="Ruprecht R.M."/>
        </authorList>
    </citation>
    <scope>NUCLEOTIDE SEQUENCE [LARGE SCALE GENOMIC DNA]</scope>
    <source>
        <strain evidence="2 3">CECT 8899</strain>
    </source>
</reference>
<gene>
    <name evidence="2" type="ORF">LOM8899_00061</name>
</gene>